<keyword evidence="2" id="KW-0812">Transmembrane</keyword>
<evidence type="ECO:0000256" key="1">
    <source>
        <dbReference type="SAM" id="MobiDB-lite"/>
    </source>
</evidence>
<feature type="transmembrane region" description="Helical" evidence="2">
    <location>
        <begin position="37"/>
        <end position="54"/>
    </location>
</feature>
<evidence type="ECO:0000256" key="2">
    <source>
        <dbReference type="SAM" id="Phobius"/>
    </source>
</evidence>
<evidence type="ECO:0000313" key="3">
    <source>
        <dbReference type="EMBL" id="GEA85101.1"/>
    </source>
</evidence>
<organism evidence="3 4">
    <name type="scientific">Cellulomonas gelida</name>
    <dbReference type="NCBI Taxonomy" id="1712"/>
    <lineage>
        <taxon>Bacteria</taxon>
        <taxon>Bacillati</taxon>
        <taxon>Actinomycetota</taxon>
        <taxon>Actinomycetes</taxon>
        <taxon>Micrococcales</taxon>
        <taxon>Cellulomonadaceae</taxon>
        <taxon>Cellulomonas</taxon>
    </lineage>
</organism>
<feature type="region of interest" description="Disordered" evidence="1">
    <location>
        <begin position="1"/>
        <end position="28"/>
    </location>
</feature>
<keyword evidence="2" id="KW-0472">Membrane</keyword>
<gene>
    <name evidence="3" type="ORF">CGE01nite_23520</name>
</gene>
<keyword evidence="4" id="KW-1185">Reference proteome</keyword>
<dbReference type="Proteomes" id="UP000320461">
    <property type="component" value="Unassembled WGS sequence"/>
</dbReference>
<reference evidence="3 4" key="1">
    <citation type="submission" date="2019-06" db="EMBL/GenBank/DDBJ databases">
        <title>Whole genome shotgun sequence of Cellulomonas gelida NBRC 3748.</title>
        <authorList>
            <person name="Hosoyama A."/>
            <person name="Uohara A."/>
            <person name="Ohji S."/>
            <person name="Ichikawa N."/>
        </authorList>
    </citation>
    <scope>NUCLEOTIDE SEQUENCE [LARGE SCALE GENOMIC DNA]</scope>
    <source>
        <strain evidence="3 4">NBRC 3748</strain>
    </source>
</reference>
<name>A0A4Y3KL12_9CELL</name>
<dbReference type="RefSeq" id="WP_141371129.1">
    <property type="nucleotide sequence ID" value="NZ_BJLQ01000026.1"/>
</dbReference>
<protein>
    <recommendedName>
        <fullName evidence="5">DUF4012 domain-containing protein</fullName>
    </recommendedName>
</protein>
<dbReference type="AlphaFoldDB" id="A0A4Y3KL12"/>
<dbReference type="EMBL" id="BJLQ01000026">
    <property type="protein sequence ID" value="GEA85101.1"/>
    <property type="molecule type" value="Genomic_DNA"/>
</dbReference>
<accession>A0A4Y3KL12</accession>
<comment type="caution">
    <text evidence="3">The sequence shown here is derived from an EMBL/GenBank/DDBJ whole genome shotgun (WGS) entry which is preliminary data.</text>
</comment>
<dbReference type="OrthoDB" id="3203519at2"/>
<proteinExistence type="predicted"/>
<sequence length="616" mass="62625">MHSEASVGDPPGDVAGASDVDPAPSPRRGWTRLVRRGLGVVLLVLVVAGGWLVWRGIQLVGALRDAQDDLTAARAAVSDGDVAALDPLVPGLQDAAARASAATGDPVWRVAEHVPFLGEQLGAASAVADALEGMATGALPPLVEASDGLSLDALVPRDGRIDVAALRTAAPAVAQASAATDAAVARLRDVDVDALVGTLADRFVPVRDELADLATQLDGADTALATIPTLLGADGPRSYLVLVLNPAELRSAGGIVGSVLEVHAVDGQIELGDQRPARSLARPEATVLPWSAAELTLFGDAPARFMQSVTATPDFGRTAELARALWTLDTGRDVDGVITVDPVVLGSLLSVIGPTTTPDGAVLDAGNALETLLSGVYLQYPDGDDSDAYFAAVAQAVTAATLAGGYDGTALVETVREAAGDGRAAVWTADDAVTARLRDAGLLRDFLGDAERAARTAGVFLNDRTISKMDYYLATDLAADALTCSSAGAATQLELTLTSNAPADAAGTLPVYVTGGGVNGVPAGSIATQVLLYAPRGGTLDEVTVSVDGGAPVTVGPRRQEQDGRQVAALDVVLTPGQTTSVQARVTTASGVETLEIERTPTLDAGRHGPQLACGA</sequence>
<dbReference type="InterPro" id="IPR025101">
    <property type="entry name" value="DUF4012"/>
</dbReference>
<evidence type="ECO:0008006" key="5">
    <source>
        <dbReference type="Google" id="ProtNLM"/>
    </source>
</evidence>
<keyword evidence="2" id="KW-1133">Transmembrane helix</keyword>
<dbReference type="Pfam" id="PF13196">
    <property type="entry name" value="DUF4012"/>
    <property type="match status" value="1"/>
</dbReference>
<evidence type="ECO:0000313" key="4">
    <source>
        <dbReference type="Proteomes" id="UP000320461"/>
    </source>
</evidence>